<evidence type="ECO:0000256" key="1">
    <source>
        <dbReference type="SAM" id="Coils"/>
    </source>
</evidence>
<comment type="caution">
    <text evidence="3">The sequence shown here is derived from an EMBL/GenBank/DDBJ whole genome shotgun (WGS) entry which is preliminary data.</text>
</comment>
<keyword evidence="4" id="KW-1185">Reference proteome</keyword>
<sequence>MLKNAHQPFLSLILSSTLVSGALATGMLTYDAEANAHLATTNSQQTTMIGKLVDGIRKYEEMISKAQEQIAQLNKVNDLMNKANALISGSAITIANPMHLLDQFKSQIASIQANYEDLKQAVENFDIRDKLRDKYLKKECPWLDLDKLSYKTTDLSKAIIGTGAETRLVKDAKALLRTLSDDNTLSAYQNLKDEITGKSMGLMVCESLNEARDEVDMDNSFTAEAKAILKGDYTTANQERLKRAVAKFKKKIKQEQQLNEKIQPLIARLDTLKADLGVTDKNANDNKQKIQYCKENPNTHTCEPILLTKDKLSNDLDQITKQFQETLAAATSKDAQSQVFADYNQKIKGLTLAYLREITNQLLFLNKTMAMHSALVADVYKREYGIGLSGVDRTKMVNYKSRDKELEVYSNTDRHGMPDPAP</sequence>
<keyword evidence="1" id="KW-0175">Coiled coil</keyword>
<evidence type="ECO:0000256" key="2">
    <source>
        <dbReference type="SAM" id="SignalP"/>
    </source>
</evidence>
<dbReference type="EMBL" id="JBHRZO010000014">
    <property type="protein sequence ID" value="MFC3847572.1"/>
    <property type="molecule type" value="Genomic_DNA"/>
</dbReference>
<dbReference type="Proteomes" id="UP001595783">
    <property type="component" value="Unassembled WGS sequence"/>
</dbReference>
<reference evidence="4" key="1">
    <citation type="journal article" date="2019" name="Int. J. Syst. Evol. Microbiol.">
        <title>The Global Catalogue of Microorganisms (GCM) 10K type strain sequencing project: providing services to taxonomists for standard genome sequencing and annotation.</title>
        <authorList>
            <consortium name="The Broad Institute Genomics Platform"/>
            <consortium name="The Broad Institute Genome Sequencing Center for Infectious Disease"/>
            <person name="Wu L."/>
            <person name="Ma J."/>
        </authorList>
    </citation>
    <scope>NUCLEOTIDE SEQUENCE [LARGE SCALE GENOMIC DNA]</scope>
    <source>
        <strain evidence="4">CCUG 53816</strain>
    </source>
</reference>
<protein>
    <submittedName>
        <fullName evidence="3">Uncharacterized protein</fullName>
    </submittedName>
</protein>
<keyword evidence="2" id="KW-0732">Signal</keyword>
<accession>A0ABV7ZGB8</accession>
<feature type="coiled-coil region" evidence="1">
    <location>
        <begin position="56"/>
        <end position="128"/>
    </location>
</feature>
<name>A0ABV7ZGB8_9HELI</name>
<feature type="chain" id="PRO_5045416571" evidence="2">
    <location>
        <begin position="25"/>
        <end position="422"/>
    </location>
</feature>
<dbReference type="RefSeq" id="WP_199767601.1">
    <property type="nucleotide sequence ID" value="NZ_FZMF01000010.1"/>
</dbReference>
<organism evidence="3 4">
    <name type="scientific">Helicobacter baculiformis</name>
    <dbReference type="NCBI Taxonomy" id="427351"/>
    <lineage>
        <taxon>Bacteria</taxon>
        <taxon>Pseudomonadati</taxon>
        <taxon>Campylobacterota</taxon>
        <taxon>Epsilonproteobacteria</taxon>
        <taxon>Campylobacterales</taxon>
        <taxon>Helicobacteraceae</taxon>
        <taxon>Helicobacter</taxon>
    </lineage>
</organism>
<feature type="signal peptide" evidence="2">
    <location>
        <begin position="1"/>
        <end position="24"/>
    </location>
</feature>
<proteinExistence type="predicted"/>
<evidence type="ECO:0000313" key="3">
    <source>
        <dbReference type="EMBL" id="MFC3847572.1"/>
    </source>
</evidence>
<gene>
    <name evidence="3" type="ORF">ACFOPX_03345</name>
</gene>
<evidence type="ECO:0000313" key="4">
    <source>
        <dbReference type="Proteomes" id="UP001595783"/>
    </source>
</evidence>